<feature type="domain" description="Transketolase-like pyrimidine-binding" evidence="5">
    <location>
        <begin position="432"/>
        <end position="578"/>
    </location>
</feature>
<dbReference type="InterPro" id="IPR005474">
    <property type="entry name" value="Transketolase_N"/>
</dbReference>
<gene>
    <name evidence="6" type="ORF">B5F75_05080</name>
</gene>
<comment type="cofactor">
    <cofactor evidence="1">
        <name>Mg(2+)</name>
        <dbReference type="ChEBI" id="CHEBI:18420"/>
    </cofactor>
</comment>
<protein>
    <recommendedName>
        <fullName evidence="8">Transketolase-like pyrimidine-binding domain-containing protein</fullName>
    </recommendedName>
</protein>
<sequence>MSRTFEWGKKRGVFVDVTDYLDNPKYQISKEDAAGLERLDTVYRALVSLLYNYVPTSGHPGGSISSGRFVEHLLYKDMAYDLAHPLQDEADIISYAAGHKALGLYALWALRNECARIAAPQLLAQDEKHQLRLEDLLGFRHNTVQGTPLFKKFHVKALGGHPEPLVPFVRTSTGASGVGDGSAVGLALAAADAYGENCPQVHIVEGEGGMTAGRVSEAAAMAATAQLKNAVFHIDWNEASIESERVTADGEHPGDYVQWNPMEFFYMHDFNVIRVPNGHDFNQIHIAHQLAAELSNHQPTAIVYRTVKGWHYGIEGKASHGSGHKFASEGFYQSLAEFEKTFGVSFPRFEGDKTAENIEKYYWNSLLTVRQALEADKQTAAYAAACLQEASARLAAHARTVRAGLGNSKDLYRRFSPEQVPAEFVFEVGASYTTRGVLGKVLAYLNKQTNGTILTASADLYGSTGAAEISKDFPAGNFNTLSNPLSRRLSAGGICEDGMAALCTGISAFGKHVGVASSYGAFLAFEHVAARLHAIGVQAAREAGADPNTFIMFNGHASLPTGEDGPTHADPQALQLLQDNFPKGSCITITPLEVDEIWPLTVKALSMRPAVFAPFVVRPSYKFMDRAALGAEPAAKAVNGVYYLRRAKGTAEGTVLVQGAGVGRIVVEKLLPRLNKEGPDVNVLYITSRELFEALPQEEQNKILPPQLFQTAMGITDFTLPTLDCWINSLAGRRHTLYPHRDGRFLASASAEKVYAEAGLDGEHLFAAVCAYVQDLKGAAAWL</sequence>
<evidence type="ECO:0000259" key="4">
    <source>
        <dbReference type="Pfam" id="PF00456"/>
    </source>
</evidence>
<evidence type="ECO:0000256" key="2">
    <source>
        <dbReference type="ARBA" id="ARBA00001964"/>
    </source>
</evidence>
<dbReference type="EMBL" id="NFJD01000003">
    <property type="protein sequence ID" value="OUO56568.1"/>
    <property type="molecule type" value="Genomic_DNA"/>
</dbReference>
<accession>A0A1Y4DI01</accession>
<evidence type="ECO:0000256" key="3">
    <source>
        <dbReference type="ARBA" id="ARBA00007131"/>
    </source>
</evidence>
<evidence type="ECO:0008006" key="8">
    <source>
        <dbReference type="Google" id="ProtNLM"/>
    </source>
</evidence>
<feature type="domain" description="Transketolase N-terminal" evidence="4">
    <location>
        <begin position="134"/>
        <end position="323"/>
    </location>
</feature>
<dbReference type="Pfam" id="PF00456">
    <property type="entry name" value="Transketolase_N"/>
    <property type="match status" value="1"/>
</dbReference>
<dbReference type="InterPro" id="IPR005475">
    <property type="entry name" value="Transketolase-like_Pyr-bd"/>
</dbReference>
<dbReference type="InterPro" id="IPR051157">
    <property type="entry name" value="PDH/Transketolase"/>
</dbReference>
<dbReference type="SUPFAM" id="SSF52922">
    <property type="entry name" value="TK C-terminal domain-like"/>
    <property type="match status" value="1"/>
</dbReference>
<comment type="similarity">
    <text evidence="3">Belongs to the transketolase family.</text>
</comment>
<dbReference type="Gene3D" id="3.40.50.920">
    <property type="match status" value="1"/>
</dbReference>
<evidence type="ECO:0000259" key="5">
    <source>
        <dbReference type="Pfam" id="PF02779"/>
    </source>
</evidence>
<reference evidence="7" key="1">
    <citation type="submission" date="2017-04" db="EMBL/GenBank/DDBJ databases">
        <title>Function of individual gut microbiota members based on whole genome sequencing of pure cultures obtained from chicken caecum.</title>
        <authorList>
            <person name="Medvecky M."/>
            <person name="Cejkova D."/>
            <person name="Polansky O."/>
            <person name="Karasova D."/>
            <person name="Kubasova T."/>
            <person name="Cizek A."/>
            <person name="Rychlik I."/>
        </authorList>
    </citation>
    <scope>NUCLEOTIDE SEQUENCE [LARGE SCALE GENOMIC DNA]</scope>
    <source>
        <strain evidence="7">An273</strain>
    </source>
</reference>
<evidence type="ECO:0000256" key="1">
    <source>
        <dbReference type="ARBA" id="ARBA00001946"/>
    </source>
</evidence>
<dbReference type="PANTHER" id="PTHR43825">
    <property type="entry name" value="PYRUVATE DEHYDROGENASE E1 COMPONENT"/>
    <property type="match status" value="1"/>
</dbReference>
<dbReference type="RefSeq" id="WP_087288621.1">
    <property type="nucleotide sequence ID" value="NZ_NFJD01000003.1"/>
</dbReference>
<organism evidence="6 7">
    <name type="scientific">Candidatus Avelusimicrobium gallicola</name>
    <dbReference type="NCBI Taxonomy" id="2562704"/>
    <lineage>
        <taxon>Bacteria</taxon>
        <taxon>Pseudomonadati</taxon>
        <taxon>Elusimicrobiota</taxon>
        <taxon>Elusimicrobia</taxon>
        <taxon>Elusimicrobiales</taxon>
        <taxon>Elusimicrobiaceae</taxon>
        <taxon>Candidatus Avelusimicrobium</taxon>
    </lineage>
</organism>
<dbReference type="PANTHER" id="PTHR43825:SF1">
    <property type="entry name" value="TRANSKETOLASE-LIKE PYRIMIDINE-BINDING DOMAIN-CONTAINING PROTEIN"/>
    <property type="match status" value="1"/>
</dbReference>
<evidence type="ECO:0000313" key="6">
    <source>
        <dbReference type="EMBL" id="OUO56568.1"/>
    </source>
</evidence>
<comment type="caution">
    <text evidence="6">The sequence shown here is derived from an EMBL/GenBank/DDBJ whole genome shotgun (WGS) entry which is preliminary data.</text>
</comment>
<dbReference type="InterPro" id="IPR009014">
    <property type="entry name" value="Transketo_C/PFOR_II"/>
</dbReference>
<dbReference type="OrthoDB" id="8732661at2"/>
<dbReference type="Proteomes" id="UP000196368">
    <property type="component" value="Unassembled WGS sequence"/>
</dbReference>
<dbReference type="InterPro" id="IPR029061">
    <property type="entry name" value="THDP-binding"/>
</dbReference>
<proteinExistence type="inferred from homology"/>
<evidence type="ECO:0000313" key="7">
    <source>
        <dbReference type="Proteomes" id="UP000196368"/>
    </source>
</evidence>
<keyword evidence="7" id="KW-1185">Reference proteome</keyword>
<dbReference type="SUPFAM" id="SSF52518">
    <property type="entry name" value="Thiamin diphosphate-binding fold (THDP-binding)"/>
    <property type="match status" value="2"/>
</dbReference>
<dbReference type="Gene3D" id="3.40.50.970">
    <property type="match status" value="2"/>
</dbReference>
<comment type="cofactor">
    <cofactor evidence="2">
        <name>thiamine diphosphate</name>
        <dbReference type="ChEBI" id="CHEBI:58937"/>
    </cofactor>
</comment>
<dbReference type="AlphaFoldDB" id="A0A1Y4DI01"/>
<name>A0A1Y4DI01_9BACT</name>
<dbReference type="Pfam" id="PF02779">
    <property type="entry name" value="Transket_pyr"/>
    <property type="match status" value="1"/>
</dbReference>